<accession>A0A3N4HQ15</accession>
<name>A0A3N4HQ15_ASCIM</name>
<evidence type="ECO:0000313" key="3">
    <source>
        <dbReference type="Proteomes" id="UP000275078"/>
    </source>
</evidence>
<dbReference type="InterPro" id="IPR036047">
    <property type="entry name" value="F-box-like_dom_sf"/>
</dbReference>
<dbReference type="EMBL" id="ML119754">
    <property type="protein sequence ID" value="RPA75915.1"/>
    <property type="molecule type" value="Genomic_DNA"/>
</dbReference>
<evidence type="ECO:0000259" key="1">
    <source>
        <dbReference type="PROSITE" id="PS50181"/>
    </source>
</evidence>
<gene>
    <name evidence="2" type="ORF">BJ508DRAFT_331620</name>
</gene>
<reference evidence="2 3" key="1">
    <citation type="journal article" date="2018" name="Nat. Ecol. Evol.">
        <title>Pezizomycetes genomes reveal the molecular basis of ectomycorrhizal truffle lifestyle.</title>
        <authorList>
            <person name="Murat C."/>
            <person name="Payen T."/>
            <person name="Noel B."/>
            <person name="Kuo A."/>
            <person name="Morin E."/>
            <person name="Chen J."/>
            <person name="Kohler A."/>
            <person name="Krizsan K."/>
            <person name="Balestrini R."/>
            <person name="Da Silva C."/>
            <person name="Montanini B."/>
            <person name="Hainaut M."/>
            <person name="Levati E."/>
            <person name="Barry K.W."/>
            <person name="Belfiori B."/>
            <person name="Cichocki N."/>
            <person name="Clum A."/>
            <person name="Dockter R.B."/>
            <person name="Fauchery L."/>
            <person name="Guy J."/>
            <person name="Iotti M."/>
            <person name="Le Tacon F."/>
            <person name="Lindquist E.A."/>
            <person name="Lipzen A."/>
            <person name="Malagnac F."/>
            <person name="Mello A."/>
            <person name="Molinier V."/>
            <person name="Miyauchi S."/>
            <person name="Poulain J."/>
            <person name="Riccioni C."/>
            <person name="Rubini A."/>
            <person name="Sitrit Y."/>
            <person name="Splivallo R."/>
            <person name="Traeger S."/>
            <person name="Wang M."/>
            <person name="Zifcakova L."/>
            <person name="Wipf D."/>
            <person name="Zambonelli A."/>
            <person name="Paolocci F."/>
            <person name="Nowrousian M."/>
            <person name="Ottonello S."/>
            <person name="Baldrian P."/>
            <person name="Spatafora J.W."/>
            <person name="Henrissat B."/>
            <person name="Nagy L.G."/>
            <person name="Aury J.M."/>
            <person name="Wincker P."/>
            <person name="Grigoriev I.V."/>
            <person name="Bonfante P."/>
            <person name="Martin F.M."/>
        </authorList>
    </citation>
    <scope>NUCLEOTIDE SEQUENCE [LARGE SCALE GENOMIC DNA]</scope>
    <source>
        <strain evidence="2 3">RN42</strain>
    </source>
</reference>
<organism evidence="2 3">
    <name type="scientific">Ascobolus immersus RN42</name>
    <dbReference type="NCBI Taxonomy" id="1160509"/>
    <lineage>
        <taxon>Eukaryota</taxon>
        <taxon>Fungi</taxon>
        <taxon>Dikarya</taxon>
        <taxon>Ascomycota</taxon>
        <taxon>Pezizomycotina</taxon>
        <taxon>Pezizomycetes</taxon>
        <taxon>Pezizales</taxon>
        <taxon>Ascobolaceae</taxon>
        <taxon>Ascobolus</taxon>
    </lineage>
</organism>
<protein>
    <recommendedName>
        <fullName evidence="1">F-box domain-containing protein</fullName>
    </recommendedName>
</protein>
<dbReference type="Gene3D" id="1.20.1280.50">
    <property type="match status" value="1"/>
</dbReference>
<dbReference type="SUPFAM" id="SSF81383">
    <property type="entry name" value="F-box domain"/>
    <property type="match status" value="1"/>
</dbReference>
<feature type="domain" description="F-box" evidence="1">
    <location>
        <begin position="12"/>
        <end position="59"/>
    </location>
</feature>
<dbReference type="PROSITE" id="PS50181">
    <property type="entry name" value="FBOX"/>
    <property type="match status" value="1"/>
</dbReference>
<dbReference type="Pfam" id="PF12937">
    <property type="entry name" value="F-box-like"/>
    <property type="match status" value="1"/>
</dbReference>
<keyword evidence="3" id="KW-1185">Reference proteome</keyword>
<sequence>MATESPSTIPDISGYPRLPNEILIQIILYLPDANAFLNVSQVSRNFRELTIDKATRRSFVDNWFFTYCHPSSKTGIIQFIARLVRLTAHRHLNHPRGGFSAYTFFSRELKQQEISNFKAFYVLSGALSWSKTRKQAHLKRLRSTSPEVAWEGSLFERPTSRPTSVPVNMNGEFVMQQVAAFHYALGLLNFLPHYGKVIQHAESVELGIEDVVLASALYNVLVFPPGPKYVSSGIRSNGPMQHSNVETWRKVHPNVGLFFKAWRECEKDARRTNHRECKEYGPGMVILYDWAY</sequence>
<dbReference type="Proteomes" id="UP000275078">
    <property type="component" value="Unassembled WGS sequence"/>
</dbReference>
<dbReference type="InterPro" id="IPR001810">
    <property type="entry name" value="F-box_dom"/>
</dbReference>
<proteinExistence type="predicted"/>
<dbReference type="AlphaFoldDB" id="A0A3N4HQ15"/>
<evidence type="ECO:0000313" key="2">
    <source>
        <dbReference type="EMBL" id="RPA75915.1"/>
    </source>
</evidence>